<dbReference type="AlphaFoldDB" id="A0A317WPQ6"/>
<sequence length="62" mass="7234">MTGPTCYFLCWLARGGLESRAWRIFACFSYQSHSPSHLFFMFCCCHCHAASFFTCFHSLSFF</sequence>
<gene>
    <name evidence="2" type="ORF">BO70DRAFT_182959</name>
</gene>
<evidence type="ECO:0000313" key="3">
    <source>
        <dbReference type="Proteomes" id="UP000247233"/>
    </source>
</evidence>
<dbReference type="VEuPathDB" id="FungiDB:BO70DRAFT_182959"/>
<comment type="caution">
    <text evidence="2">The sequence shown here is derived from an EMBL/GenBank/DDBJ whole genome shotgun (WGS) entry which is preliminary data.</text>
</comment>
<protein>
    <submittedName>
        <fullName evidence="2">Uncharacterized protein</fullName>
    </submittedName>
</protein>
<dbReference type="GeneID" id="37060685"/>
<proteinExistence type="predicted"/>
<name>A0A317WPQ6_9EURO</name>
<dbReference type="RefSeq" id="XP_025402020.1">
    <property type="nucleotide sequence ID" value="XM_025538448.1"/>
</dbReference>
<evidence type="ECO:0000256" key="1">
    <source>
        <dbReference type="SAM" id="Phobius"/>
    </source>
</evidence>
<keyword evidence="1" id="KW-0812">Transmembrane</keyword>
<keyword evidence="3" id="KW-1185">Reference proteome</keyword>
<evidence type="ECO:0000313" key="2">
    <source>
        <dbReference type="EMBL" id="PWY88484.1"/>
    </source>
</evidence>
<reference evidence="2 3" key="1">
    <citation type="submission" date="2016-12" db="EMBL/GenBank/DDBJ databases">
        <title>The genomes of Aspergillus section Nigri reveals drivers in fungal speciation.</title>
        <authorList>
            <consortium name="DOE Joint Genome Institute"/>
            <person name="Vesth T.C."/>
            <person name="Nybo J."/>
            <person name="Theobald S."/>
            <person name="Brandl J."/>
            <person name="Frisvad J.C."/>
            <person name="Nielsen K.F."/>
            <person name="Lyhne E.K."/>
            <person name="Kogle M.E."/>
            <person name="Kuo A."/>
            <person name="Riley R."/>
            <person name="Clum A."/>
            <person name="Nolan M."/>
            <person name="Lipzen A."/>
            <person name="Salamov A."/>
            <person name="Henrissat B."/>
            <person name="Wiebenga A."/>
            <person name="De Vries R.P."/>
            <person name="Grigoriev I.V."/>
            <person name="Mortensen U.H."/>
            <person name="Andersen M.R."/>
            <person name="Baker S.E."/>
        </authorList>
    </citation>
    <scope>NUCLEOTIDE SEQUENCE [LARGE SCALE GENOMIC DNA]</scope>
    <source>
        <strain evidence="2 3">CBS 117.55</strain>
    </source>
</reference>
<accession>A0A317WPQ6</accession>
<organism evidence="2 3">
    <name type="scientific">Aspergillus heteromorphus CBS 117.55</name>
    <dbReference type="NCBI Taxonomy" id="1448321"/>
    <lineage>
        <taxon>Eukaryota</taxon>
        <taxon>Fungi</taxon>
        <taxon>Dikarya</taxon>
        <taxon>Ascomycota</taxon>
        <taxon>Pezizomycotina</taxon>
        <taxon>Eurotiomycetes</taxon>
        <taxon>Eurotiomycetidae</taxon>
        <taxon>Eurotiales</taxon>
        <taxon>Aspergillaceae</taxon>
        <taxon>Aspergillus</taxon>
        <taxon>Aspergillus subgen. Circumdati</taxon>
    </lineage>
</organism>
<dbReference type="Proteomes" id="UP000247233">
    <property type="component" value="Unassembled WGS sequence"/>
</dbReference>
<dbReference type="EMBL" id="MSFL01000005">
    <property type="protein sequence ID" value="PWY88484.1"/>
    <property type="molecule type" value="Genomic_DNA"/>
</dbReference>
<keyword evidence="1" id="KW-0472">Membrane</keyword>
<feature type="transmembrane region" description="Helical" evidence="1">
    <location>
        <begin position="38"/>
        <end position="59"/>
    </location>
</feature>
<keyword evidence="1" id="KW-1133">Transmembrane helix</keyword>